<evidence type="ECO:0000313" key="7">
    <source>
        <dbReference type="EMBL" id="NYE94701.1"/>
    </source>
</evidence>
<evidence type="ECO:0000256" key="3">
    <source>
        <dbReference type="ARBA" id="ARBA00022723"/>
    </source>
</evidence>
<name>A0A7Y9S6N9_9MICC</name>
<dbReference type="AlphaFoldDB" id="A0A7Y9S6N9"/>
<dbReference type="Pfam" id="PF07687">
    <property type="entry name" value="M20_dimer"/>
    <property type="match status" value="1"/>
</dbReference>
<dbReference type="InterPro" id="IPR047177">
    <property type="entry name" value="Pept_M20A"/>
</dbReference>
<comment type="caution">
    <text evidence="7">The sequence shown here is derived from an EMBL/GenBank/DDBJ whole genome shotgun (WGS) entry which is preliminary data.</text>
</comment>
<proteinExistence type="inferred from homology"/>
<dbReference type="Gene3D" id="1.10.150.900">
    <property type="match status" value="1"/>
</dbReference>
<evidence type="ECO:0000256" key="1">
    <source>
        <dbReference type="ARBA" id="ARBA00006247"/>
    </source>
</evidence>
<evidence type="ECO:0000256" key="4">
    <source>
        <dbReference type="ARBA" id="ARBA00022801"/>
    </source>
</evidence>
<protein>
    <submittedName>
        <fullName evidence="7">Carboxypeptidase PM20D1</fullName>
        <ecNumber evidence="7">3.4.17.-</ecNumber>
    </submittedName>
</protein>
<dbReference type="Pfam" id="PF01546">
    <property type="entry name" value="Peptidase_M20"/>
    <property type="match status" value="1"/>
</dbReference>
<dbReference type="InterPro" id="IPR011650">
    <property type="entry name" value="Peptidase_M20_dimer"/>
</dbReference>
<dbReference type="Proteomes" id="UP000521748">
    <property type="component" value="Unassembled WGS sequence"/>
</dbReference>
<comment type="similarity">
    <text evidence="1">Belongs to the peptidase M20A family.</text>
</comment>
<evidence type="ECO:0000256" key="5">
    <source>
        <dbReference type="ARBA" id="ARBA00022833"/>
    </source>
</evidence>
<keyword evidence="4 7" id="KW-0378">Hydrolase</keyword>
<dbReference type="InterPro" id="IPR036264">
    <property type="entry name" value="Bact_exopeptidase_dim_dom"/>
</dbReference>
<feature type="domain" description="Peptidase M20 dimerisation" evidence="6">
    <location>
        <begin position="211"/>
        <end position="358"/>
    </location>
</feature>
<organism evidence="7 8">
    <name type="scientific">Psychromicrobium silvestre</name>
    <dbReference type="NCBI Taxonomy" id="1645614"/>
    <lineage>
        <taxon>Bacteria</taxon>
        <taxon>Bacillati</taxon>
        <taxon>Actinomycetota</taxon>
        <taxon>Actinomycetes</taxon>
        <taxon>Micrococcales</taxon>
        <taxon>Micrococcaceae</taxon>
        <taxon>Psychromicrobium</taxon>
    </lineage>
</organism>
<dbReference type="SUPFAM" id="SSF55031">
    <property type="entry name" value="Bacterial exopeptidase dimerisation domain"/>
    <property type="match status" value="1"/>
</dbReference>
<dbReference type="EMBL" id="JACBYQ010000001">
    <property type="protein sequence ID" value="NYE94701.1"/>
    <property type="molecule type" value="Genomic_DNA"/>
</dbReference>
<reference evidence="7 8" key="1">
    <citation type="submission" date="2020-07" db="EMBL/GenBank/DDBJ databases">
        <title>Sequencing the genomes of 1000 actinobacteria strains.</title>
        <authorList>
            <person name="Klenk H.-P."/>
        </authorList>
    </citation>
    <scope>NUCLEOTIDE SEQUENCE [LARGE SCALE GENOMIC DNA]</scope>
    <source>
        <strain evidence="7 8">DSM 102047</strain>
    </source>
</reference>
<dbReference type="PANTHER" id="PTHR45962">
    <property type="entry name" value="N-FATTY-ACYL-AMINO ACID SYNTHASE/HYDROLASE PM20D1"/>
    <property type="match status" value="1"/>
</dbReference>
<keyword evidence="7" id="KW-0121">Carboxypeptidase</keyword>
<gene>
    <name evidence="7" type="ORF">FHU41_000922</name>
</gene>
<accession>A0A7Y9S6N9</accession>
<dbReference type="InterPro" id="IPR002933">
    <property type="entry name" value="Peptidase_M20"/>
</dbReference>
<dbReference type="SUPFAM" id="SSF53187">
    <property type="entry name" value="Zn-dependent exopeptidases"/>
    <property type="match status" value="1"/>
</dbReference>
<keyword evidence="8" id="KW-1185">Reference proteome</keyword>
<keyword evidence="5" id="KW-0862">Zinc</keyword>
<dbReference type="GO" id="GO:0004180">
    <property type="term" value="F:carboxypeptidase activity"/>
    <property type="evidence" value="ECO:0007669"/>
    <property type="project" value="UniProtKB-KW"/>
</dbReference>
<evidence type="ECO:0000259" key="6">
    <source>
        <dbReference type="Pfam" id="PF07687"/>
    </source>
</evidence>
<dbReference type="EC" id="3.4.17.-" evidence="7"/>
<dbReference type="RefSeq" id="WP_246279429.1">
    <property type="nucleotide sequence ID" value="NZ_JACBYQ010000001.1"/>
</dbReference>
<keyword evidence="3" id="KW-0479">Metal-binding</keyword>
<dbReference type="Gene3D" id="3.30.70.360">
    <property type="match status" value="1"/>
</dbReference>
<sequence>MASVDPVATNSTRVDPLTARAAENLTALIGFRTVSYPDPSQEETEQFEGLISALEQRYPLVHGTLERERVNAPSYAQLFRWPGSKPQGRPTVLMAHLDVVPVDPDDPWSYPPFSGTQADGYLWGRGALDDKGAAVAILEAVESLIAEGFRPVEDVYLSFGTDEEVGGRDALAAVELLAERRVRPWLVLDEGGAVAGQAFPGVEREAAMIGVAEKGLLTVTLTVQDPGGHSATPPRLGSTARLARAITRLERKPFPVQLHPASARMLEVFAAEMSGAQREVLGRARKLSWPLARLLPIFGAEASAVVRTTTAVTQLSGSKAANVLAATASATVNLRIAVGSTVQATIDRLRKVIRDPKVELKIVESSEPSAVSSSENDQFAVLAECVREVFPEALVAPYLMMAMTDSRRFTRISDAVYRFVPFRMSAAERGTLHAVDERLSLQTLGEGVRFYRTLLRKLT</sequence>
<dbReference type="Gene3D" id="3.40.630.10">
    <property type="entry name" value="Zn peptidases"/>
    <property type="match status" value="1"/>
</dbReference>
<dbReference type="GO" id="GO:0006508">
    <property type="term" value="P:proteolysis"/>
    <property type="evidence" value="ECO:0007669"/>
    <property type="project" value="UniProtKB-KW"/>
</dbReference>
<evidence type="ECO:0000313" key="8">
    <source>
        <dbReference type="Proteomes" id="UP000521748"/>
    </source>
</evidence>
<dbReference type="GO" id="GO:0046872">
    <property type="term" value="F:metal ion binding"/>
    <property type="evidence" value="ECO:0007669"/>
    <property type="project" value="UniProtKB-KW"/>
</dbReference>
<evidence type="ECO:0000256" key="2">
    <source>
        <dbReference type="ARBA" id="ARBA00022670"/>
    </source>
</evidence>
<dbReference type="PANTHER" id="PTHR45962:SF1">
    <property type="entry name" value="N-FATTY-ACYL-AMINO ACID SYNTHASE_HYDROLASE PM20D1"/>
    <property type="match status" value="1"/>
</dbReference>
<keyword evidence="2" id="KW-0645">Protease</keyword>